<proteinExistence type="inferred from homology"/>
<organism evidence="9 10">
    <name type="scientific">Geotrypetes seraphini</name>
    <name type="common">Gaboon caecilian</name>
    <name type="synonym">Caecilia seraphini</name>
    <dbReference type="NCBI Taxonomy" id="260995"/>
    <lineage>
        <taxon>Eukaryota</taxon>
        <taxon>Metazoa</taxon>
        <taxon>Chordata</taxon>
        <taxon>Craniata</taxon>
        <taxon>Vertebrata</taxon>
        <taxon>Euteleostomi</taxon>
        <taxon>Amphibia</taxon>
        <taxon>Gymnophiona</taxon>
        <taxon>Geotrypetes</taxon>
    </lineage>
</organism>
<dbReference type="InParanoid" id="A0A6P8RDY1"/>
<dbReference type="GeneID" id="117359751"/>
<evidence type="ECO:0000256" key="3">
    <source>
        <dbReference type="ARBA" id="ARBA00022525"/>
    </source>
</evidence>
<dbReference type="GO" id="GO:0005576">
    <property type="term" value="C:extracellular region"/>
    <property type="evidence" value="ECO:0007669"/>
    <property type="project" value="UniProtKB-SubCell"/>
</dbReference>
<keyword evidence="6" id="KW-0340">Growth factor binding</keyword>
<evidence type="ECO:0000256" key="1">
    <source>
        <dbReference type="ARBA" id="ARBA00004613"/>
    </source>
</evidence>
<dbReference type="Pfam" id="PF06473">
    <property type="entry name" value="FGF-BP1"/>
    <property type="match status" value="1"/>
</dbReference>
<dbReference type="CTD" id="143282"/>
<feature type="signal peptide" evidence="8">
    <location>
        <begin position="1"/>
        <end position="24"/>
    </location>
</feature>
<dbReference type="KEGG" id="gsh:117359751"/>
<dbReference type="PANTHER" id="PTHR15258">
    <property type="entry name" value="FGF BINDING PROTEIN-RELATED"/>
    <property type="match status" value="1"/>
</dbReference>
<feature type="compositionally biased region" description="Polar residues" evidence="7">
    <location>
        <begin position="194"/>
        <end position="203"/>
    </location>
</feature>
<evidence type="ECO:0000256" key="5">
    <source>
        <dbReference type="ARBA" id="ARBA00023157"/>
    </source>
</evidence>
<dbReference type="FunCoup" id="A0A6P8RDY1">
    <property type="interactions" value="89"/>
</dbReference>
<feature type="chain" id="PRO_5027909814" evidence="8">
    <location>
        <begin position="25"/>
        <end position="238"/>
    </location>
</feature>
<dbReference type="OrthoDB" id="8803710at2759"/>
<dbReference type="RefSeq" id="XP_033798861.1">
    <property type="nucleotide sequence ID" value="XM_033942970.1"/>
</dbReference>
<dbReference type="Proteomes" id="UP000515159">
    <property type="component" value="Chromosome 4"/>
</dbReference>
<feature type="region of interest" description="Disordered" evidence="7">
    <location>
        <begin position="134"/>
        <end position="209"/>
    </location>
</feature>
<keyword evidence="9" id="KW-1185">Reference proteome</keyword>
<evidence type="ECO:0000256" key="4">
    <source>
        <dbReference type="ARBA" id="ARBA00022729"/>
    </source>
</evidence>
<accession>A0A6P8RDY1</accession>
<keyword evidence="4 8" id="KW-0732">Signal</keyword>
<gene>
    <name evidence="10" type="primary">FGFBP3</name>
</gene>
<reference evidence="10" key="1">
    <citation type="submission" date="2025-08" db="UniProtKB">
        <authorList>
            <consortium name="RefSeq"/>
        </authorList>
    </citation>
    <scope>IDENTIFICATION</scope>
</reference>
<comment type="similarity">
    <text evidence="2">Belongs to the fibroblast growth factor-binding protein family.</text>
</comment>
<name>A0A6P8RDY1_GEOSA</name>
<evidence type="ECO:0000256" key="6">
    <source>
        <dbReference type="ARBA" id="ARBA00023183"/>
    </source>
</evidence>
<evidence type="ECO:0000256" key="8">
    <source>
        <dbReference type="SAM" id="SignalP"/>
    </source>
</evidence>
<feature type="compositionally biased region" description="Polar residues" evidence="7">
    <location>
        <begin position="134"/>
        <end position="143"/>
    </location>
</feature>
<comment type="subcellular location">
    <subcellularLocation>
        <location evidence="1">Secreted</location>
    </subcellularLocation>
</comment>
<dbReference type="AlphaFoldDB" id="A0A6P8RDY1"/>
<dbReference type="InterPro" id="IPR010510">
    <property type="entry name" value="FGF1-bd"/>
</dbReference>
<keyword evidence="3" id="KW-0964">Secreted</keyword>
<keyword evidence="5" id="KW-1015">Disulfide bond</keyword>
<dbReference type="GO" id="GO:0007267">
    <property type="term" value="P:cell-cell signaling"/>
    <property type="evidence" value="ECO:0007669"/>
    <property type="project" value="TreeGrafter"/>
</dbReference>
<evidence type="ECO:0000256" key="7">
    <source>
        <dbReference type="SAM" id="MobiDB-lite"/>
    </source>
</evidence>
<evidence type="ECO:0000256" key="2">
    <source>
        <dbReference type="ARBA" id="ARBA00008326"/>
    </source>
</evidence>
<dbReference type="GO" id="GO:0019838">
    <property type="term" value="F:growth factor binding"/>
    <property type="evidence" value="ECO:0007669"/>
    <property type="project" value="UniProtKB-KW"/>
</dbReference>
<evidence type="ECO:0000313" key="9">
    <source>
        <dbReference type="Proteomes" id="UP000515159"/>
    </source>
</evidence>
<sequence>MSLSYILPLILLLCCLSHFQEVAGRKEKRASTKGEAASYARAGQLSTKEKHACTWNINGDQVVSLVVSCTEPDNSSYQCTYEGEPQLCPAYSTKAKQYWKQILGRIKKMARACEEKTLKSRVCKKAPAAESQLTLVQKGTSAQAEKERGKGRKRGRAKETVQVPGAEPMEKGGKAGRREPSSKASQSPNPPTAAPTNLSTSAREVNDELSEFSEDLAETYCAEKWHSLCSFFVNFWNG</sequence>
<dbReference type="PANTHER" id="PTHR15258:SF3">
    <property type="entry name" value="FIBROBLAST GROWTH FACTOR-BINDING PROTEIN 3"/>
    <property type="match status" value="1"/>
</dbReference>
<protein>
    <submittedName>
        <fullName evidence="10">Fibroblast growth factor-binding protein 3</fullName>
    </submittedName>
</protein>
<evidence type="ECO:0000313" key="10">
    <source>
        <dbReference type="RefSeq" id="XP_033798861.1"/>
    </source>
</evidence>
<feature type="compositionally biased region" description="Basic and acidic residues" evidence="7">
    <location>
        <begin position="168"/>
        <end position="181"/>
    </location>
</feature>